<name>A0A2M7R8C1_9BACT</name>
<dbReference type="InterPro" id="IPR027485">
    <property type="entry name" value="AMMECR1_N"/>
</dbReference>
<proteinExistence type="predicted"/>
<dbReference type="Gene3D" id="3.30.700.20">
    <property type="entry name" value="Hypothetical protein ph0010, domain 1"/>
    <property type="match status" value="1"/>
</dbReference>
<evidence type="ECO:0000259" key="1">
    <source>
        <dbReference type="PROSITE" id="PS51112"/>
    </source>
</evidence>
<dbReference type="InterPro" id="IPR036071">
    <property type="entry name" value="AMMECR1_dom_sf"/>
</dbReference>
<evidence type="ECO:0000313" key="2">
    <source>
        <dbReference type="EMBL" id="PIY91036.1"/>
    </source>
</evidence>
<dbReference type="Pfam" id="PF01871">
    <property type="entry name" value="AMMECR1"/>
    <property type="match status" value="1"/>
</dbReference>
<dbReference type="EMBL" id="PFLX01000008">
    <property type="protein sequence ID" value="PIY91036.1"/>
    <property type="molecule type" value="Genomic_DNA"/>
</dbReference>
<dbReference type="InterPro" id="IPR023473">
    <property type="entry name" value="AMMECR1"/>
</dbReference>
<comment type="caution">
    <text evidence="2">The sequence shown here is derived from an EMBL/GenBank/DDBJ whole genome shotgun (WGS) entry which is preliminary data.</text>
</comment>
<dbReference type="InterPro" id="IPR002733">
    <property type="entry name" value="AMMECR1_domain"/>
</dbReference>
<dbReference type="InterPro" id="IPR027623">
    <property type="entry name" value="AmmeMemoSam_A"/>
</dbReference>
<dbReference type="Proteomes" id="UP000230055">
    <property type="component" value="Unassembled WGS sequence"/>
</dbReference>
<protein>
    <submittedName>
        <fullName evidence="2">AmmeMemoRadiSam system protein A</fullName>
    </submittedName>
</protein>
<sequence>MNLVELVKKTVETYINEGKIISPPDDLSKEFLERKAGTFVTIEKNGNLRGCIGTYLPICTNIAEEVIHNAIAAATEDYRFGPVENEELPYLSYTVYILNEPELVKDIKELDPKKYGIIVKTVPISSSGDVVFDGHFVAKTGLLLPDLEGIDTIEQQISIACQKGGIDPAREKILIYKFTVEKYR</sequence>
<gene>
    <name evidence="2" type="primary">amrA</name>
    <name evidence="2" type="ORF">COY72_00305</name>
</gene>
<feature type="domain" description="AMMECR1" evidence="1">
    <location>
        <begin position="1"/>
        <end position="184"/>
    </location>
</feature>
<dbReference type="SUPFAM" id="SSF143447">
    <property type="entry name" value="AMMECR1-like"/>
    <property type="match status" value="1"/>
</dbReference>
<dbReference type="NCBIfam" id="TIGR04335">
    <property type="entry name" value="AmmeMemoSam_A"/>
    <property type="match status" value="1"/>
</dbReference>
<dbReference type="PANTHER" id="PTHR13016:SF0">
    <property type="entry name" value="AMME SYNDROME CANDIDATE GENE 1 PROTEIN"/>
    <property type="match status" value="1"/>
</dbReference>
<accession>A0A2M7R8C1</accession>
<evidence type="ECO:0000313" key="3">
    <source>
        <dbReference type="Proteomes" id="UP000230055"/>
    </source>
</evidence>
<dbReference type="AlphaFoldDB" id="A0A2M7R8C1"/>
<dbReference type="PROSITE" id="PS51112">
    <property type="entry name" value="AMMECR1"/>
    <property type="match status" value="1"/>
</dbReference>
<organism evidence="2 3">
    <name type="scientific">Candidatus Nealsonbacteria bacterium CG_4_10_14_0_8_um_filter_35_10</name>
    <dbReference type="NCBI Taxonomy" id="1974683"/>
    <lineage>
        <taxon>Bacteria</taxon>
        <taxon>Candidatus Nealsoniibacteriota</taxon>
    </lineage>
</organism>
<dbReference type="PANTHER" id="PTHR13016">
    <property type="entry name" value="AMMECR1 HOMOLOG"/>
    <property type="match status" value="1"/>
</dbReference>
<reference evidence="3" key="1">
    <citation type="submission" date="2017-09" db="EMBL/GenBank/DDBJ databases">
        <title>Depth-based differentiation of microbial function through sediment-hosted aquifers and enrichment of novel symbionts in the deep terrestrial subsurface.</title>
        <authorList>
            <person name="Probst A.J."/>
            <person name="Ladd B."/>
            <person name="Jarett J.K."/>
            <person name="Geller-Mcgrath D.E."/>
            <person name="Sieber C.M.K."/>
            <person name="Emerson J.B."/>
            <person name="Anantharaman K."/>
            <person name="Thomas B.C."/>
            <person name="Malmstrom R."/>
            <person name="Stieglmeier M."/>
            <person name="Klingl A."/>
            <person name="Woyke T."/>
            <person name="Ryan C.M."/>
            <person name="Banfield J.F."/>
        </authorList>
    </citation>
    <scope>NUCLEOTIDE SEQUENCE [LARGE SCALE GENOMIC DNA]</scope>
</reference>